<evidence type="ECO:0000256" key="1">
    <source>
        <dbReference type="PROSITE-ProRule" id="PRU00708"/>
    </source>
</evidence>
<dbReference type="PROSITE" id="PS51375">
    <property type="entry name" value="PPR"/>
    <property type="match status" value="1"/>
</dbReference>
<dbReference type="GO" id="GO:0003723">
    <property type="term" value="F:RNA binding"/>
    <property type="evidence" value="ECO:0007669"/>
    <property type="project" value="InterPro"/>
</dbReference>
<dbReference type="GO" id="GO:0009451">
    <property type="term" value="P:RNA modification"/>
    <property type="evidence" value="ECO:0007669"/>
    <property type="project" value="InterPro"/>
</dbReference>
<dbReference type="InterPro" id="IPR046960">
    <property type="entry name" value="PPR_At4g14850-like_plant"/>
</dbReference>
<geneLocation type="mitochondrion" evidence="3"/>
<name>A0A3P3YIR9_PLABS</name>
<dbReference type="Pfam" id="PF14432">
    <property type="entry name" value="DYW_deaminase"/>
    <property type="match status" value="1"/>
</dbReference>
<keyword evidence="3" id="KW-0496">Mitochondrion</keyword>
<dbReference type="Gene3D" id="1.25.40.10">
    <property type="entry name" value="Tetratricopeptide repeat domain"/>
    <property type="match status" value="3"/>
</dbReference>
<dbReference type="Pfam" id="PF13041">
    <property type="entry name" value="PPR_2"/>
    <property type="match status" value="1"/>
</dbReference>
<dbReference type="InterPro" id="IPR046848">
    <property type="entry name" value="E_motif"/>
</dbReference>
<protein>
    <recommendedName>
        <fullName evidence="2">DYW domain-containing protein</fullName>
    </recommendedName>
</protein>
<dbReference type="Pfam" id="PF01535">
    <property type="entry name" value="PPR"/>
    <property type="match status" value="1"/>
</dbReference>
<dbReference type="Proteomes" id="UP000290189">
    <property type="component" value="Unassembled WGS sequence"/>
</dbReference>
<accession>A0A3P3YIR9</accession>
<dbReference type="GO" id="GO:0008270">
    <property type="term" value="F:zinc ion binding"/>
    <property type="evidence" value="ECO:0007669"/>
    <property type="project" value="InterPro"/>
</dbReference>
<evidence type="ECO:0000313" key="3">
    <source>
        <dbReference type="EMBL" id="SPR00088.1"/>
    </source>
</evidence>
<dbReference type="InterPro" id="IPR002885">
    <property type="entry name" value="PPR_rpt"/>
</dbReference>
<reference evidence="3 4" key="1">
    <citation type="submission" date="2018-03" db="EMBL/GenBank/DDBJ databases">
        <authorList>
            <person name="Fogelqvist J."/>
        </authorList>
    </citation>
    <scope>NUCLEOTIDE SEQUENCE [LARGE SCALE GENOMIC DNA]</scope>
</reference>
<evidence type="ECO:0000313" key="4">
    <source>
        <dbReference type="Proteomes" id="UP000290189"/>
    </source>
</evidence>
<feature type="repeat" description="PPR" evidence="1">
    <location>
        <begin position="385"/>
        <end position="419"/>
    </location>
</feature>
<feature type="domain" description="DYW" evidence="2">
    <location>
        <begin position="603"/>
        <end position="697"/>
    </location>
</feature>
<dbReference type="InterPro" id="IPR011990">
    <property type="entry name" value="TPR-like_helical_dom_sf"/>
</dbReference>
<sequence length="697" mass="78127">MMRATARSAVRCSRVWRVDAASGVQRLVRGQRFTSSAVPESEKFPAVVTPDMAPTLSLSEMSEDFMKRPTVQLAAQIFKLDNDAERVWSVYQRLLESGLRADARTFLPMMQFCKRCLPTKGIQVLKDAIERTVPINDNMFCAFVDACTKTDPPMFQEAFDMYMKIGPPVRTHNGIMAMSQLARAAGRANDALVLVAHSSNHHVKVSQKLLRNFALMCVEANSKQGADIAERILSLIRTNCVSHFRDMDMFANVVRALLQQERWQSALNSIMLMDALKVPPTPLIFHMILSALAKVDRVSQAMQAFNSMVPRGYDIEIPVLCSLISAAGRVSEITPLQTVHQYCVGKELMLDDVVLSTLVSAYANAGHLYRAEELFRSHCEASTPDLVTFNAMIGAYGNQGALQNAIDVFNQLKAAGLTPTKWTLSGLLVACAHVGDIGRAREFLTEFDETWKIPRDVQHVEYLVDLHGRAGDLNTCEKLASEIESPDIRIWLAVLTGCREHSDLERAERVFAKVLQLPDITVPQYLSAFALMMSLYARAGRSDDVNRLRESMRTRGLLKETGRTTLQQSSKSINFVTADIQYHADPGLRDNHTQLMQRLAEDGYKPDGSLIMKPLAHYEDEARSLSLHSEKISIAYVMKVQPDCNDPIRMAKLARMCPDCHDAVKHASSVLNREIFLRDLTRHHRFVNGKCSCGDYW</sequence>
<dbReference type="NCBIfam" id="TIGR00756">
    <property type="entry name" value="PPR"/>
    <property type="match status" value="1"/>
</dbReference>
<dbReference type="InterPro" id="IPR032867">
    <property type="entry name" value="DYW_dom"/>
</dbReference>
<gene>
    <name evidence="3" type="ORF">PLBR_LOCUS7303</name>
</gene>
<dbReference type="AlphaFoldDB" id="A0A3P3YIR9"/>
<proteinExistence type="predicted"/>
<dbReference type="PANTHER" id="PTHR47926">
    <property type="entry name" value="PENTATRICOPEPTIDE REPEAT-CONTAINING PROTEIN"/>
    <property type="match status" value="1"/>
</dbReference>
<evidence type="ECO:0000259" key="2">
    <source>
        <dbReference type="Pfam" id="PF14432"/>
    </source>
</evidence>
<dbReference type="EMBL" id="OVEO01000013">
    <property type="protein sequence ID" value="SPR00088.1"/>
    <property type="molecule type" value="Genomic_DNA"/>
</dbReference>
<dbReference type="Pfam" id="PF20431">
    <property type="entry name" value="E_motif"/>
    <property type="match status" value="1"/>
</dbReference>
<organism evidence="3 4">
    <name type="scientific">Plasmodiophora brassicae</name>
    <name type="common">Clubroot disease agent</name>
    <dbReference type="NCBI Taxonomy" id="37360"/>
    <lineage>
        <taxon>Eukaryota</taxon>
        <taxon>Sar</taxon>
        <taxon>Rhizaria</taxon>
        <taxon>Endomyxa</taxon>
        <taxon>Phytomyxea</taxon>
        <taxon>Plasmodiophorida</taxon>
        <taxon>Plasmodiophoridae</taxon>
        <taxon>Plasmodiophora</taxon>
    </lineage>
</organism>